<comment type="subcellular location">
    <subcellularLocation>
        <location evidence="1 15">Cytoplasm</location>
    </subcellularLocation>
</comment>
<dbReference type="CDD" id="cd00769">
    <property type="entry name" value="PheRS_beta_core"/>
    <property type="match status" value="1"/>
</dbReference>
<keyword evidence="9 15" id="KW-0067">ATP-binding</keyword>
<protein>
    <recommendedName>
        <fullName evidence="15">Phenylalanine--tRNA ligase beta subunit</fullName>
        <ecNumber evidence="15">6.1.1.20</ecNumber>
    </recommendedName>
    <alternativeName>
        <fullName evidence="15">Phenylalanyl-tRNA synthetase beta subunit</fullName>
        <shortName evidence="15">PheRS</shortName>
    </alternativeName>
</protein>
<dbReference type="KEGG" id="slp:Slip_1490"/>
<keyword evidence="10 15" id="KW-0460">Magnesium</keyword>
<dbReference type="PANTHER" id="PTHR10947:SF0">
    <property type="entry name" value="PHENYLALANINE--TRNA LIGASE BETA SUBUNIT"/>
    <property type="match status" value="1"/>
</dbReference>
<feature type="binding site" evidence="15">
    <location>
        <position position="351"/>
    </location>
    <ligand>
        <name>Mg(2+)</name>
        <dbReference type="ChEBI" id="CHEBI:18420"/>
        <note>shared with alpha subunit</note>
    </ligand>
</feature>
<dbReference type="GO" id="GO:0000049">
    <property type="term" value="F:tRNA binding"/>
    <property type="evidence" value="ECO:0007669"/>
    <property type="project" value="UniProtKB-KW"/>
</dbReference>
<dbReference type="NCBIfam" id="TIGR00472">
    <property type="entry name" value="pheT_bact"/>
    <property type="match status" value="1"/>
</dbReference>
<gene>
    <name evidence="15" type="primary">pheT</name>
    <name evidence="18" type="ordered locus">Slip_1490</name>
</gene>
<evidence type="ECO:0000256" key="3">
    <source>
        <dbReference type="ARBA" id="ARBA00011209"/>
    </source>
</evidence>
<keyword evidence="12 15" id="KW-0648">Protein biosynthesis</keyword>
<dbReference type="GO" id="GO:0016740">
    <property type="term" value="F:transferase activity"/>
    <property type="evidence" value="ECO:0007669"/>
    <property type="project" value="UniProtKB-ARBA"/>
</dbReference>
<keyword evidence="4 15" id="KW-0963">Cytoplasm</keyword>
<dbReference type="InterPro" id="IPR036690">
    <property type="entry name" value="Fdx_antiC-bd_sf"/>
</dbReference>
<dbReference type="Gene3D" id="3.50.40.10">
    <property type="entry name" value="Phenylalanyl-trna Synthetase, Chain B, domain 3"/>
    <property type="match status" value="1"/>
</dbReference>
<proteinExistence type="inferred from homology"/>
<dbReference type="InterPro" id="IPR020825">
    <property type="entry name" value="Phe-tRNA_synthase-like_B3/B4"/>
</dbReference>
<dbReference type="PANTHER" id="PTHR10947">
    <property type="entry name" value="PHENYLALANYL-TRNA SYNTHETASE BETA CHAIN AND LEUCINE-RICH REPEAT-CONTAINING PROTEIN 47"/>
    <property type="match status" value="1"/>
</dbReference>
<dbReference type="EMBL" id="CP002048">
    <property type="protein sequence ID" value="ADI02253.1"/>
    <property type="molecule type" value="Genomic_DNA"/>
</dbReference>
<evidence type="ECO:0000256" key="9">
    <source>
        <dbReference type="ARBA" id="ARBA00022840"/>
    </source>
</evidence>
<dbReference type="SMART" id="SM00873">
    <property type="entry name" value="B3_4"/>
    <property type="match status" value="1"/>
</dbReference>
<dbReference type="AlphaFoldDB" id="D7CNG8"/>
<dbReference type="SUPFAM" id="SSF55681">
    <property type="entry name" value="Class II aaRS and biotin synthetases"/>
    <property type="match status" value="1"/>
</dbReference>
<dbReference type="FunFam" id="3.50.40.10:FF:000001">
    <property type="entry name" value="Phenylalanine--tRNA ligase beta subunit"/>
    <property type="match status" value="1"/>
</dbReference>
<dbReference type="InterPro" id="IPR004532">
    <property type="entry name" value="Phe-tRNA-ligase_IIc_bsu_bact"/>
</dbReference>
<evidence type="ECO:0000256" key="12">
    <source>
        <dbReference type="ARBA" id="ARBA00022917"/>
    </source>
</evidence>
<dbReference type="InterPro" id="IPR045060">
    <property type="entry name" value="Phe-tRNA-ligase_IIc_bsu"/>
</dbReference>
<dbReference type="HOGENOM" id="CLU_016891_0_0_9"/>
<keyword evidence="6 15" id="KW-0436">Ligase</keyword>
<evidence type="ECO:0000313" key="18">
    <source>
        <dbReference type="EMBL" id="ADI02253.1"/>
    </source>
</evidence>
<dbReference type="OrthoDB" id="9805455at2"/>
<accession>D7CNG8</accession>
<evidence type="ECO:0000256" key="1">
    <source>
        <dbReference type="ARBA" id="ARBA00004496"/>
    </source>
</evidence>
<feature type="binding site" evidence="15">
    <location>
        <position position="341"/>
    </location>
    <ligand>
        <name>Mg(2+)</name>
        <dbReference type="ChEBI" id="CHEBI:18420"/>
        <note>shared with alpha subunit</note>
    </ligand>
</feature>
<dbReference type="SMART" id="SM00896">
    <property type="entry name" value="FDX-ACB"/>
    <property type="match status" value="1"/>
</dbReference>
<dbReference type="GO" id="GO:0004826">
    <property type="term" value="F:phenylalanine-tRNA ligase activity"/>
    <property type="evidence" value="ECO:0007669"/>
    <property type="project" value="UniProtKB-UniRule"/>
</dbReference>
<keyword evidence="7 15" id="KW-0479">Metal-binding</keyword>
<dbReference type="PROSITE" id="PS51483">
    <property type="entry name" value="B5"/>
    <property type="match status" value="1"/>
</dbReference>
<feature type="domain" description="FDX-ACB" evidence="16">
    <location>
        <begin position="591"/>
        <end position="684"/>
    </location>
</feature>
<dbReference type="GO" id="GO:0009328">
    <property type="term" value="C:phenylalanine-tRNA ligase complex"/>
    <property type="evidence" value="ECO:0007669"/>
    <property type="project" value="TreeGrafter"/>
</dbReference>
<evidence type="ECO:0000256" key="8">
    <source>
        <dbReference type="ARBA" id="ARBA00022741"/>
    </source>
</evidence>
<dbReference type="PROSITE" id="PS51447">
    <property type="entry name" value="FDX_ACB"/>
    <property type="match status" value="1"/>
</dbReference>
<evidence type="ECO:0000256" key="6">
    <source>
        <dbReference type="ARBA" id="ARBA00022598"/>
    </source>
</evidence>
<comment type="cofactor">
    <cofactor evidence="15">
        <name>Mg(2+)</name>
        <dbReference type="ChEBI" id="CHEBI:18420"/>
    </cofactor>
    <text evidence="15">Binds 2 magnesium ions per tetramer.</text>
</comment>
<dbReference type="EC" id="6.1.1.20" evidence="15"/>
<dbReference type="FunFam" id="3.30.70.380:FF:000001">
    <property type="entry name" value="Phenylalanine--tRNA ligase beta subunit"/>
    <property type="match status" value="1"/>
</dbReference>
<evidence type="ECO:0000256" key="2">
    <source>
        <dbReference type="ARBA" id="ARBA00008653"/>
    </source>
</evidence>
<feature type="binding site" evidence="15">
    <location>
        <position position="347"/>
    </location>
    <ligand>
        <name>Mg(2+)</name>
        <dbReference type="ChEBI" id="CHEBI:18420"/>
        <note>shared with alpha subunit</note>
    </ligand>
</feature>
<dbReference type="Pfam" id="PF03484">
    <property type="entry name" value="B5"/>
    <property type="match status" value="1"/>
</dbReference>
<dbReference type="STRING" id="643648.Slip_1490"/>
<name>D7CNG8_SYNLT</name>
<comment type="similarity">
    <text evidence="2 15">Belongs to the phenylalanyl-tRNA synthetase beta subunit family. Type 1 subfamily.</text>
</comment>
<organism evidence="18 19">
    <name type="scientific">Syntrophothermus lipocalidus (strain DSM 12680 / TGB-C1)</name>
    <dbReference type="NCBI Taxonomy" id="643648"/>
    <lineage>
        <taxon>Bacteria</taxon>
        <taxon>Bacillati</taxon>
        <taxon>Bacillota</taxon>
        <taxon>Clostridia</taxon>
        <taxon>Eubacteriales</taxon>
        <taxon>Syntrophomonadaceae</taxon>
        <taxon>Syntrophothermus</taxon>
    </lineage>
</organism>
<dbReference type="Pfam" id="PF17759">
    <property type="entry name" value="tRNA_synthFbeta"/>
    <property type="match status" value="1"/>
</dbReference>
<dbReference type="InterPro" id="IPR041616">
    <property type="entry name" value="PheRS_beta_core"/>
</dbReference>
<dbReference type="GO" id="GO:0140096">
    <property type="term" value="F:catalytic activity, acting on a protein"/>
    <property type="evidence" value="ECO:0007669"/>
    <property type="project" value="UniProtKB-ARBA"/>
</dbReference>
<evidence type="ECO:0000259" key="16">
    <source>
        <dbReference type="PROSITE" id="PS51447"/>
    </source>
</evidence>
<feature type="binding site" evidence="15">
    <location>
        <position position="350"/>
    </location>
    <ligand>
        <name>Mg(2+)</name>
        <dbReference type="ChEBI" id="CHEBI:18420"/>
        <note>shared with alpha subunit</note>
    </ligand>
</feature>
<keyword evidence="11" id="KW-0694">RNA-binding</keyword>
<evidence type="ECO:0000313" key="19">
    <source>
        <dbReference type="Proteomes" id="UP000000378"/>
    </source>
</evidence>
<keyword evidence="13 15" id="KW-0030">Aminoacyl-tRNA synthetase</keyword>
<dbReference type="RefSeq" id="WP_013175655.1">
    <property type="nucleotide sequence ID" value="NC_014220.1"/>
</dbReference>
<reference evidence="19" key="1">
    <citation type="journal article" date="2010" name="Stand. Genomic Sci.">
        <title>Complete genome sequence of Syntrophothermus lipocalidus type strain (TGB-C1T).</title>
        <authorList>
            <consortium name="US DOE Joint Genome Institute (JGI-PGF)"/>
            <person name="Djao O."/>
            <person name="Zhang X."/>
            <person name="Lucas S."/>
            <person name="Lapidus A."/>
            <person name="Glavina Del Rio T."/>
            <person name="Nolan M."/>
            <person name="Tice H."/>
            <person name="Cheng J."/>
            <person name="Han C."/>
            <person name="Tapia R."/>
            <person name="Goodwin L."/>
            <person name="Pitluck S."/>
            <person name="Liolios K."/>
            <person name="Ivanova N."/>
            <person name="Mavromatis K."/>
            <person name="Mikhailova N."/>
            <person name="Ovchinnikova G."/>
            <person name="Pati A."/>
            <person name="Brambilla E."/>
            <person name="Chen A."/>
            <person name="Palaniappan K."/>
            <person name="Land M."/>
            <person name="Hauser L."/>
            <person name="Chang Y."/>
            <person name="Jeffries C."/>
            <person name="Rohde M."/>
            <person name="Sikorski J."/>
            <person name="Spring S."/>
            <person name="Goker M."/>
            <person name="Detter J."/>
            <person name="Woyke T."/>
            <person name="Bristow J."/>
            <person name="Eisen J."/>
            <person name="Markowitz V."/>
            <person name="Hugenholtz P."/>
            <person name="Kyrpides N."/>
            <person name="Klenk H."/>
        </authorList>
    </citation>
    <scope>NUCLEOTIDE SEQUENCE [LARGE SCALE GENOMIC DNA]</scope>
    <source>
        <strain evidence="19">DSM 12680 / TGB-C1</strain>
    </source>
</reference>
<dbReference type="Gene3D" id="3.30.930.10">
    <property type="entry name" value="Bira Bifunctional Protein, Domain 2"/>
    <property type="match status" value="1"/>
</dbReference>
<dbReference type="Pfam" id="PF03147">
    <property type="entry name" value="FDX-ACB"/>
    <property type="match status" value="1"/>
</dbReference>
<dbReference type="FunFam" id="3.30.56.10:FF:000002">
    <property type="entry name" value="Phenylalanine--tRNA ligase beta subunit"/>
    <property type="match status" value="1"/>
</dbReference>
<sequence length="684" mass="76536">MKVPLEWLREYVNIQAGVEELAECLTMSGIAVEGWEEVEGDAVLTLELTPNRGDCYGMINVAREVAAVFGCQIRLPQVSLKESPAKVEEHARVDIQDEDLCPRYAARVVSNVDIKPSPSWMQRRLIQAGIRPINNIVDITNYVMLETNQPLHAFDYDLLAGGRIIVRRACPGEQLVTLDGVLRTLDRDMLVIADADKAVALAGIMGGQETEVTEKTTTILLESANFSAPSIRKTSRRLGLRTEASIRFEKGADAEGVVWAVDRAAQLIEVLGAGEVLRGVCDVYPGKTEQRAIRLRPARVNHLLGTELSRDQIKGYLARLGFSITAENGVLVVEVPSYRPDLQVEADLIEEIARLHGYNNIPSTLPQGAITQGIRTPFQRFKDATIEVLSRYLCQVMNYSFINPGWFDLMRLDERHYWRNTVKLANPLSEEQSVMRTTLIPGMLDTVRRNLFRQNEDLALFEVGTVFIPRPGSLPIEELKVCAATTGKTEMHWSGMRLDMDYFFLKGIADRFLFLMGVNGCSYEGVSDHPSFHPGRTAKVVKGQAELGIIGEIHPEVLSNYDIKRRVCVFEFDLKAIFELAESRKMTDDITRFPAVQRDLALLIPEQTPAATVTSMIKSAGGELLRQAVLFDVYQGPQVPEGYKSLGYSLVFQSYERTLQEEEINLLIDGILRKVEHRAGGKLR</sequence>
<dbReference type="InterPro" id="IPR005121">
    <property type="entry name" value="Fdx_antiC-bd"/>
</dbReference>
<dbReference type="InterPro" id="IPR045864">
    <property type="entry name" value="aa-tRNA-synth_II/BPL/LPL"/>
</dbReference>
<evidence type="ECO:0000256" key="5">
    <source>
        <dbReference type="ARBA" id="ARBA00022555"/>
    </source>
</evidence>
<dbReference type="Proteomes" id="UP000000378">
    <property type="component" value="Chromosome"/>
</dbReference>
<dbReference type="GO" id="GO:0006432">
    <property type="term" value="P:phenylalanyl-tRNA aminoacylation"/>
    <property type="evidence" value="ECO:0007669"/>
    <property type="project" value="UniProtKB-UniRule"/>
</dbReference>
<evidence type="ECO:0000256" key="14">
    <source>
        <dbReference type="ARBA" id="ARBA00049255"/>
    </source>
</evidence>
<dbReference type="SUPFAM" id="SSF54991">
    <property type="entry name" value="Anticodon-binding domain of PheRS"/>
    <property type="match status" value="1"/>
</dbReference>
<feature type="domain" description="B5" evidence="17">
    <location>
        <begin position="288"/>
        <end position="363"/>
    </location>
</feature>
<dbReference type="InterPro" id="IPR005147">
    <property type="entry name" value="tRNA_synthase_B5-dom"/>
</dbReference>
<evidence type="ECO:0000256" key="7">
    <source>
        <dbReference type="ARBA" id="ARBA00022723"/>
    </source>
</evidence>
<dbReference type="SMART" id="SM00874">
    <property type="entry name" value="B5"/>
    <property type="match status" value="1"/>
</dbReference>
<dbReference type="eggNOG" id="COG0072">
    <property type="taxonomic scope" value="Bacteria"/>
</dbReference>
<comment type="catalytic activity">
    <reaction evidence="14 15">
        <text>tRNA(Phe) + L-phenylalanine + ATP = L-phenylalanyl-tRNA(Phe) + AMP + diphosphate + H(+)</text>
        <dbReference type="Rhea" id="RHEA:19413"/>
        <dbReference type="Rhea" id="RHEA-COMP:9668"/>
        <dbReference type="Rhea" id="RHEA-COMP:9699"/>
        <dbReference type="ChEBI" id="CHEBI:15378"/>
        <dbReference type="ChEBI" id="CHEBI:30616"/>
        <dbReference type="ChEBI" id="CHEBI:33019"/>
        <dbReference type="ChEBI" id="CHEBI:58095"/>
        <dbReference type="ChEBI" id="CHEBI:78442"/>
        <dbReference type="ChEBI" id="CHEBI:78531"/>
        <dbReference type="ChEBI" id="CHEBI:456215"/>
        <dbReference type="EC" id="6.1.1.20"/>
    </reaction>
</comment>
<dbReference type="InterPro" id="IPR009061">
    <property type="entry name" value="DNA-bd_dom_put_sf"/>
</dbReference>
<evidence type="ECO:0000256" key="10">
    <source>
        <dbReference type="ARBA" id="ARBA00022842"/>
    </source>
</evidence>
<reference evidence="18 19" key="2">
    <citation type="journal article" date="2010" name="Stand. Genomic Sci.">
        <title>Complete genome sequence of Syntrophothermus lipocalidus type strain (TGB-C1).</title>
        <authorList>
            <person name="Djao O.D."/>
            <person name="Zhang X."/>
            <person name="Lucas S."/>
            <person name="Lapidus A."/>
            <person name="Del Rio T.G."/>
            <person name="Nolan M."/>
            <person name="Tice H."/>
            <person name="Cheng J.F."/>
            <person name="Han C."/>
            <person name="Tapia R."/>
            <person name="Goodwin L."/>
            <person name="Pitluck S."/>
            <person name="Liolios K."/>
            <person name="Ivanova N."/>
            <person name="Mavromatis K."/>
            <person name="Mikhailova N."/>
            <person name="Ovchinnikova G."/>
            <person name="Pati A."/>
            <person name="Brambilla E."/>
            <person name="Chen A."/>
            <person name="Palaniappan K."/>
            <person name="Land M."/>
            <person name="Hauser L."/>
            <person name="Chang Y.J."/>
            <person name="Jeffries C.D."/>
            <person name="Rohde M."/>
            <person name="Sikorski J."/>
            <person name="Spring S."/>
            <person name="Goker M."/>
            <person name="Detter J.C."/>
            <person name="Woyke T."/>
            <person name="Bristow J."/>
            <person name="Eisen J.A."/>
            <person name="Markowitz V."/>
            <person name="Hugenholtz P."/>
            <person name="Kyrpides N.C."/>
            <person name="Klenk H.P."/>
        </authorList>
    </citation>
    <scope>NUCLEOTIDE SEQUENCE [LARGE SCALE GENOMIC DNA]</scope>
    <source>
        <strain evidence="19">DSM 12680 / TGB-C1</strain>
    </source>
</reference>
<evidence type="ECO:0000256" key="4">
    <source>
        <dbReference type="ARBA" id="ARBA00022490"/>
    </source>
</evidence>
<keyword evidence="8 15" id="KW-0547">Nucleotide-binding</keyword>
<dbReference type="GO" id="GO:0005524">
    <property type="term" value="F:ATP binding"/>
    <property type="evidence" value="ECO:0007669"/>
    <property type="project" value="UniProtKB-UniRule"/>
</dbReference>
<keyword evidence="19" id="KW-1185">Reference proteome</keyword>
<dbReference type="GO" id="GO:0000287">
    <property type="term" value="F:magnesium ion binding"/>
    <property type="evidence" value="ECO:0007669"/>
    <property type="project" value="UniProtKB-UniRule"/>
</dbReference>
<dbReference type="InterPro" id="IPR005146">
    <property type="entry name" value="B3/B4_tRNA-bd"/>
</dbReference>
<keyword evidence="5" id="KW-0820">tRNA-binding</keyword>
<dbReference type="HAMAP" id="MF_00283">
    <property type="entry name" value="Phe_tRNA_synth_beta1"/>
    <property type="match status" value="1"/>
</dbReference>
<evidence type="ECO:0000259" key="17">
    <source>
        <dbReference type="PROSITE" id="PS51483"/>
    </source>
</evidence>
<dbReference type="Pfam" id="PF03483">
    <property type="entry name" value="B3_4"/>
    <property type="match status" value="1"/>
</dbReference>
<comment type="subunit">
    <text evidence="3 15">Tetramer of two alpha and two beta subunits.</text>
</comment>
<evidence type="ECO:0000256" key="15">
    <source>
        <dbReference type="HAMAP-Rule" id="MF_00283"/>
    </source>
</evidence>
<evidence type="ECO:0000256" key="11">
    <source>
        <dbReference type="ARBA" id="ARBA00022884"/>
    </source>
</evidence>
<dbReference type="SUPFAM" id="SSF56037">
    <property type="entry name" value="PheT/TilS domain"/>
    <property type="match status" value="1"/>
</dbReference>
<dbReference type="Gene3D" id="3.30.56.10">
    <property type="match status" value="2"/>
</dbReference>
<dbReference type="FunFam" id="3.30.56.10:FF:000001">
    <property type="entry name" value="Phenylalanine--tRNA ligase beta subunit"/>
    <property type="match status" value="1"/>
</dbReference>
<dbReference type="SUPFAM" id="SSF46955">
    <property type="entry name" value="Putative DNA-binding domain"/>
    <property type="match status" value="2"/>
</dbReference>
<dbReference type="Gene3D" id="3.30.70.380">
    <property type="entry name" value="Ferrodoxin-fold anticodon-binding domain"/>
    <property type="match status" value="1"/>
</dbReference>
<evidence type="ECO:0000256" key="13">
    <source>
        <dbReference type="ARBA" id="ARBA00023146"/>
    </source>
</evidence>